<evidence type="ECO:0000313" key="2">
    <source>
        <dbReference type="Proteomes" id="UP001476798"/>
    </source>
</evidence>
<name>A0ABV0MT79_9TELE</name>
<sequence length="106" mass="11537">MQGNIAKYKSTSHLAYGGNSIMLWRYFMVRAGKLMRVKGKISTFLTEGTGSTLSQIKGPGLEAGLSDYPGIVEGRGCLLSNDWRTLISSVLTSVHLPYLRRVASGL</sequence>
<gene>
    <name evidence="1" type="ORF">GOODEAATRI_018678</name>
</gene>
<organism evidence="1 2">
    <name type="scientific">Goodea atripinnis</name>
    <dbReference type="NCBI Taxonomy" id="208336"/>
    <lineage>
        <taxon>Eukaryota</taxon>
        <taxon>Metazoa</taxon>
        <taxon>Chordata</taxon>
        <taxon>Craniata</taxon>
        <taxon>Vertebrata</taxon>
        <taxon>Euteleostomi</taxon>
        <taxon>Actinopterygii</taxon>
        <taxon>Neopterygii</taxon>
        <taxon>Teleostei</taxon>
        <taxon>Neoteleostei</taxon>
        <taxon>Acanthomorphata</taxon>
        <taxon>Ovalentaria</taxon>
        <taxon>Atherinomorphae</taxon>
        <taxon>Cyprinodontiformes</taxon>
        <taxon>Goodeidae</taxon>
        <taxon>Goodea</taxon>
    </lineage>
</organism>
<evidence type="ECO:0000313" key="1">
    <source>
        <dbReference type="EMBL" id="MEQ2162336.1"/>
    </source>
</evidence>
<dbReference type="EMBL" id="JAHRIO010011603">
    <property type="protein sequence ID" value="MEQ2162336.1"/>
    <property type="molecule type" value="Genomic_DNA"/>
</dbReference>
<keyword evidence="2" id="KW-1185">Reference proteome</keyword>
<proteinExistence type="predicted"/>
<dbReference type="Proteomes" id="UP001476798">
    <property type="component" value="Unassembled WGS sequence"/>
</dbReference>
<reference evidence="1 2" key="1">
    <citation type="submission" date="2021-06" db="EMBL/GenBank/DDBJ databases">
        <authorList>
            <person name="Palmer J.M."/>
        </authorList>
    </citation>
    <scope>NUCLEOTIDE SEQUENCE [LARGE SCALE GENOMIC DNA]</scope>
    <source>
        <strain evidence="1 2">GA_2019</strain>
        <tissue evidence="1">Muscle</tissue>
    </source>
</reference>
<comment type="caution">
    <text evidence="1">The sequence shown here is derived from an EMBL/GenBank/DDBJ whole genome shotgun (WGS) entry which is preliminary data.</text>
</comment>
<protein>
    <submittedName>
        <fullName evidence="1">Uncharacterized protein</fullName>
    </submittedName>
</protein>
<accession>A0ABV0MT79</accession>